<evidence type="ECO:0000256" key="1">
    <source>
        <dbReference type="SAM" id="MobiDB-lite"/>
    </source>
</evidence>
<evidence type="ECO:0000313" key="3">
    <source>
        <dbReference type="Proteomes" id="UP000615446"/>
    </source>
</evidence>
<feature type="region of interest" description="Disordered" evidence="1">
    <location>
        <begin position="336"/>
        <end position="395"/>
    </location>
</feature>
<name>A0A8H3MAQ1_9GLOM</name>
<evidence type="ECO:0000313" key="2">
    <source>
        <dbReference type="EMBL" id="GET01186.1"/>
    </source>
</evidence>
<feature type="compositionally biased region" description="Polar residues" evidence="1">
    <location>
        <begin position="362"/>
        <end position="383"/>
    </location>
</feature>
<feature type="compositionally biased region" description="Basic and acidic residues" evidence="1">
    <location>
        <begin position="472"/>
        <end position="487"/>
    </location>
</feature>
<feature type="compositionally biased region" description="Low complexity" evidence="1">
    <location>
        <begin position="384"/>
        <end position="395"/>
    </location>
</feature>
<dbReference type="AlphaFoldDB" id="A0A8H3MAQ1"/>
<gene>
    <name evidence="2" type="ORF">RCL2_002760700</name>
</gene>
<dbReference type="Proteomes" id="UP000615446">
    <property type="component" value="Unassembled WGS sequence"/>
</dbReference>
<protein>
    <submittedName>
        <fullName evidence="2">Uncharacterized protein</fullName>
    </submittedName>
</protein>
<proteinExistence type="predicted"/>
<feature type="compositionally biased region" description="Acidic residues" evidence="1">
    <location>
        <begin position="548"/>
        <end position="563"/>
    </location>
</feature>
<dbReference type="EMBL" id="BLAL01000297">
    <property type="protein sequence ID" value="GET01186.1"/>
    <property type="molecule type" value="Genomic_DNA"/>
</dbReference>
<feature type="region of interest" description="Disordered" evidence="1">
    <location>
        <begin position="458"/>
        <end position="500"/>
    </location>
</feature>
<reference evidence="2" key="1">
    <citation type="submission" date="2019-10" db="EMBL/GenBank/DDBJ databases">
        <title>Conservation and host-specific expression of non-tandemly repeated heterogenous ribosome RNA gene in arbuscular mycorrhizal fungi.</title>
        <authorList>
            <person name="Maeda T."/>
            <person name="Kobayashi Y."/>
            <person name="Nakagawa T."/>
            <person name="Ezawa T."/>
            <person name="Yamaguchi K."/>
            <person name="Bino T."/>
            <person name="Nishimoto Y."/>
            <person name="Shigenobu S."/>
            <person name="Kawaguchi M."/>
        </authorList>
    </citation>
    <scope>NUCLEOTIDE SEQUENCE</scope>
    <source>
        <strain evidence="2">HR1</strain>
    </source>
</reference>
<organism evidence="2 3">
    <name type="scientific">Rhizophagus clarus</name>
    <dbReference type="NCBI Taxonomy" id="94130"/>
    <lineage>
        <taxon>Eukaryota</taxon>
        <taxon>Fungi</taxon>
        <taxon>Fungi incertae sedis</taxon>
        <taxon>Mucoromycota</taxon>
        <taxon>Glomeromycotina</taxon>
        <taxon>Glomeromycetes</taxon>
        <taxon>Glomerales</taxon>
        <taxon>Glomeraceae</taxon>
        <taxon>Rhizophagus</taxon>
    </lineage>
</organism>
<sequence>MSSRKSTRLANKTAKHQPKMVVPVEKPIVIISASSTAPSTSYQLSNQGTSTEGSSITVKKEIMASKAKSTLAEKQAIAKEKALTSNLESERSLTGDLFADKKDGPFEDSADHPVFKLCLDRITTKQVNNSVKKQTTFTCYTFDSNEDAMVTNLPNQEDQQTSFQQVNEKSVIQPEIITISDDEDSFVLVPKLFTIYTESNNLPHVRKTDKAHEVLKLLQHYPGFKYAKPAYQHIRQENGKNKLINIIKAIFSNEDSYNKVLQERFHTKINEEDQDGNIVKKNTTFQFKSAMKETPQKDKEEIDNEKEYPTIKRNICNNCGNSDHLYAGCNIKRHTNKHNNTVKATQRPKPEQKQPQRKNHTHINNTKSATSHSPNNKPQSQDTNQVGSNNQNNNLSDKQQKYLHSLVDNLVKTLEVQISQQFTELRNHINQFSSMINQFRKKQDERLKNITVSSISGSLIARSPTPSTSSPKNDKNEQNKRVRKDPAYNDSSSSEEEQIENMLHTQRTLVQKVDQTTSGLQGMIEGALQNFLGFATLSTTEQQFIPLEDNEEYPPTDNKEEEADVKSNIDA</sequence>
<accession>A0A8H3MAQ1</accession>
<comment type="caution">
    <text evidence="2">The sequence shown here is derived from an EMBL/GenBank/DDBJ whole genome shotgun (WGS) entry which is preliminary data.</text>
</comment>
<feature type="region of interest" description="Disordered" evidence="1">
    <location>
        <begin position="543"/>
        <end position="571"/>
    </location>
</feature>